<accession>A0ABR3VL77</accession>
<feature type="region of interest" description="Disordered" evidence="2">
    <location>
        <begin position="1"/>
        <end position="164"/>
    </location>
</feature>
<feature type="compositionally biased region" description="Acidic residues" evidence="2">
    <location>
        <begin position="88"/>
        <end position="112"/>
    </location>
</feature>
<dbReference type="PROSITE" id="PS50082">
    <property type="entry name" value="WD_REPEATS_2"/>
    <property type="match status" value="1"/>
</dbReference>
<dbReference type="Pfam" id="PF10313">
    <property type="entry name" value="DUF2415"/>
    <property type="match status" value="1"/>
</dbReference>
<dbReference type="PROSITE" id="PS50294">
    <property type="entry name" value="WD_REPEATS_REGION"/>
    <property type="match status" value="1"/>
</dbReference>
<dbReference type="SUPFAM" id="SSF50978">
    <property type="entry name" value="WD40 repeat-like"/>
    <property type="match status" value="1"/>
</dbReference>
<evidence type="ECO:0000256" key="2">
    <source>
        <dbReference type="SAM" id="MobiDB-lite"/>
    </source>
</evidence>
<dbReference type="InterPro" id="IPR001680">
    <property type="entry name" value="WD40_rpt"/>
</dbReference>
<feature type="compositionally biased region" description="Basic and acidic residues" evidence="2">
    <location>
        <begin position="113"/>
        <end position="128"/>
    </location>
</feature>
<organism evidence="4 5">
    <name type="scientific">Humicola insolens</name>
    <name type="common">Soft-rot fungus</name>
    <dbReference type="NCBI Taxonomy" id="85995"/>
    <lineage>
        <taxon>Eukaryota</taxon>
        <taxon>Fungi</taxon>
        <taxon>Dikarya</taxon>
        <taxon>Ascomycota</taxon>
        <taxon>Pezizomycotina</taxon>
        <taxon>Sordariomycetes</taxon>
        <taxon>Sordariomycetidae</taxon>
        <taxon>Sordariales</taxon>
        <taxon>Chaetomiaceae</taxon>
        <taxon>Mycothermus</taxon>
    </lineage>
</organism>
<evidence type="ECO:0000259" key="3">
    <source>
        <dbReference type="Pfam" id="PF10313"/>
    </source>
</evidence>
<name>A0ABR3VL77_HUMIN</name>
<dbReference type="InterPro" id="IPR019417">
    <property type="entry name" value="DUF2415"/>
</dbReference>
<dbReference type="EMBL" id="JAZGSY010000039">
    <property type="protein sequence ID" value="KAL1842554.1"/>
    <property type="molecule type" value="Genomic_DNA"/>
</dbReference>
<comment type="caution">
    <text evidence="4">The sequence shown here is derived from an EMBL/GenBank/DDBJ whole genome shotgun (WGS) entry which is preliminary data.</text>
</comment>
<sequence>MGSRSHEWSFKSGPSTMDPAALGVPLDGDDTDMMGGAPLTMSDDGPSEIPSALSTFGGNEEEEEEDQNHVCSSDEDSHGDWGPQAYHDEEEEEEEEYDDNDDDDEHDNDDSETDGRAVDVNRLDDDIAKILGLLDASTEDEHEEDEDEDEEEEDDDSGDDAEFWEDDYGFQDHMSCPFHHHHHHHNHNHNPHAADDDDLDTMLYDSSYAPFDVGIDGSDDDGLSVLAASHGPHLGPLFWETPDTYEPPSLIDETHIDPPAIVASMIQQVAAFYNIDANPDAISLPPFPSNSFSILPRNHSLTEFLFYWVHHSRSIRDTTRGRCPFPSAVDSLKEQHGEDDVVYYEDLDGDRCDFQGINWDEIGVERRDARERRLLTYTNYVNVDDSDKWKPDYPDVVLPAKESFFRFSRMDIKRDIYLSHFQLRHVFAAASRSRVFYPTKEAVEQFNPVSNDTREVLKFPDGTCSQISTLAAGHGMLVAGGFSGEYLIRRLDSGEPDDLACSTGVITTSISGITNHVDVYQSRASSGAVAAFASNDNRIRVMDLATETWLSEETYDFLPNCSAVSPDGRLRVVVGDSLDVLVTAADPGQSPSGSGNNTRSADVLHRLSGHRDYGFACDWAGDGWTFATAFQDKTVRVWDARCLTDNHTGRGASVCAIRSDMAGARCLKFSPIGSGPRVLVAAEEADYISVIDARTFRSKQTFDVFGELGGLDFADGGTELMVLCCDPARGGILHFERCAAAEAEAAAELAWEDEGLYSGQTCHYRRGKAASRRSSSSSSTSDSPHWAAAGLDWRPSIFTEAARVKGAGTRWRKSIAASTYVEPF</sequence>
<dbReference type="InterPro" id="IPR036322">
    <property type="entry name" value="WD40_repeat_dom_sf"/>
</dbReference>
<feature type="compositionally biased region" description="Acidic residues" evidence="2">
    <location>
        <begin position="137"/>
        <end position="164"/>
    </location>
</feature>
<dbReference type="Gene3D" id="2.130.10.10">
    <property type="entry name" value="YVTN repeat-like/Quinoprotein amine dehydrogenase"/>
    <property type="match status" value="1"/>
</dbReference>
<feature type="repeat" description="WD" evidence="1">
    <location>
        <begin position="607"/>
        <end position="639"/>
    </location>
</feature>
<dbReference type="PANTHER" id="PTHR43991:SF12">
    <property type="entry name" value="WD REPEAT PROTEIN (AFU_ORTHOLOGUE AFUA_8G05640)"/>
    <property type="match status" value="1"/>
</dbReference>
<keyword evidence="5" id="KW-1185">Reference proteome</keyword>
<gene>
    <name evidence="4" type="ORF">VTJ49DRAFT_4837</name>
</gene>
<reference evidence="4 5" key="1">
    <citation type="journal article" date="2024" name="Commun. Biol.">
        <title>Comparative genomic analysis of thermophilic fungi reveals convergent evolutionary adaptations and gene losses.</title>
        <authorList>
            <person name="Steindorff A.S."/>
            <person name="Aguilar-Pontes M.V."/>
            <person name="Robinson A.J."/>
            <person name="Andreopoulos B."/>
            <person name="LaButti K."/>
            <person name="Kuo A."/>
            <person name="Mondo S."/>
            <person name="Riley R."/>
            <person name="Otillar R."/>
            <person name="Haridas S."/>
            <person name="Lipzen A."/>
            <person name="Grimwood J."/>
            <person name="Schmutz J."/>
            <person name="Clum A."/>
            <person name="Reid I.D."/>
            <person name="Moisan M.C."/>
            <person name="Butler G."/>
            <person name="Nguyen T.T.M."/>
            <person name="Dewar K."/>
            <person name="Conant G."/>
            <person name="Drula E."/>
            <person name="Henrissat B."/>
            <person name="Hansel C."/>
            <person name="Singer S."/>
            <person name="Hutchinson M.I."/>
            <person name="de Vries R.P."/>
            <person name="Natvig D.O."/>
            <person name="Powell A.J."/>
            <person name="Tsang A."/>
            <person name="Grigoriev I.V."/>
        </authorList>
    </citation>
    <scope>NUCLEOTIDE SEQUENCE [LARGE SCALE GENOMIC DNA]</scope>
    <source>
        <strain evidence="4 5">CBS 620.91</strain>
    </source>
</reference>
<dbReference type="SMART" id="SM00320">
    <property type="entry name" value="WD40"/>
    <property type="match status" value="3"/>
</dbReference>
<evidence type="ECO:0000256" key="1">
    <source>
        <dbReference type="PROSITE-ProRule" id="PRU00221"/>
    </source>
</evidence>
<keyword evidence="1" id="KW-0853">WD repeat</keyword>
<evidence type="ECO:0000313" key="5">
    <source>
        <dbReference type="Proteomes" id="UP001583172"/>
    </source>
</evidence>
<evidence type="ECO:0000313" key="4">
    <source>
        <dbReference type="EMBL" id="KAL1842554.1"/>
    </source>
</evidence>
<feature type="domain" description="DUF2415" evidence="3">
    <location>
        <begin position="664"/>
        <end position="700"/>
    </location>
</feature>
<proteinExistence type="predicted"/>
<dbReference type="InterPro" id="IPR015943">
    <property type="entry name" value="WD40/YVTN_repeat-like_dom_sf"/>
</dbReference>
<protein>
    <recommendedName>
        <fullName evidence="3">DUF2415 domain-containing protein</fullName>
    </recommendedName>
</protein>
<dbReference type="Proteomes" id="UP001583172">
    <property type="component" value="Unassembled WGS sequence"/>
</dbReference>
<dbReference type="PANTHER" id="PTHR43991">
    <property type="entry name" value="WD REPEAT PROTEIN (AFU_ORTHOLOGUE AFUA_8G05640)-RELATED"/>
    <property type="match status" value="1"/>
</dbReference>